<dbReference type="NCBIfam" id="TIGR02206">
    <property type="entry name" value="intg_mem_TP0381"/>
    <property type="match status" value="1"/>
</dbReference>
<dbReference type="EMBL" id="QUAL01000123">
    <property type="protein sequence ID" value="RIQ23293.1"/>
    <property type="molecule type" value="Genomic_DNA"/>
</dbReference>
<dbReference type="Pfam" id="PF14808">
    <property type="entry name" value="TMEM164"/>
    <property type="match status" value="1"/>
</dbReference>
<proteinExistence type="predicted"/>
<dbReference type="AlphaFoldDB" id="A0A418KQX8"/>
<evidence type="ECO:0000313" key="2">
    <source>
        <dbReference type="EMBL" id="RIQ23293.1"/>
    </source>
</evidence>
<feature type="transmembrane region" description="Helical" evidence="1">
    <location>
        <begin position="98"/>
        <end position="115"/>
    </location>
</feature>
<reference evidence="2 3" key="1">
    <citation type="submission" date="2018-09" db="EMBL/GenBank/DDBJ databases">
        <title>Isolation, diversity and antifungal activity of actinobacteria from wheat.</title>
        <authorList>
            <person name="Han C."/>
        </authorList>
    </citation>
    <scope>NUCLEOTIDE SEQUENCE [LARGE SCALE GENOMIC DNA]</scope>
    <source>
        <strain evidence="2 3">NEAU-YY265</strain>
    </source>
</reference>
<keyword evidence="1" id="KW-1133">Transmembrane helix</keyword>
<sequence>MPGDTFTPYGPSHVAVLVVLAALAWWLVRRGRAARGTRAADRLATGFAVVFLALTLPLQVYFNLPGRFDVGLSLPIQLCDLAWLAAIHALLTRRRWSAALTYYWGLTLSIQPILTPDLDAEFPDPAFVLYWSMHGGTVVAALFLTWGLGIRPGWDSYRVAVAATAAWAVTVYAFNVAAGTNYGFLNAKPDSASLLDLFGPWPWYVVVETVLVAAVWALLTWPWTRPTPGRRAVRGTHPAPLGWPQ</sequence>
<protein>
    <submittedName>
        <fullName evidence="2">TIGR02206 family membrane protein</fullName>
    </submittedName>
</protein>
<comment type="caution">
    <text evidence="2">The sequence shown here is derived from an EMBL/GenBank/DDBJ whole genome shotgun (WGS) entry which is preliminary data.</text>
</comment>
<keyword evidence="1" id="KW-0812">Transmembrane</keyword>
<accession>A0A418KQX8</accession>
<keyword evidence="3" id="KW-1185">Reference proteome</keyword>
<feature type="transmembrane region" description="Helical" evidence="1">
    <location>
        <begin position="127"/>
        <end position="148"/>
    </location>
</feature>
<feature type="transmembrane region" description="Helical" evidence="1">
    <location>
        <begin position="201"/>
        <end position="221"/>
    </location>
</feature>
<dbReference type="Proteomes" id="UP000284057">
    <property type="component" value="Unassembled WGS sequence"/>
</dbReference>
<gene>
    <name evidence="2" type="ORF">DY240_12640</name>
</gene>
<dbReference type="OrthoDB" id="9813172at2"/>
<feature type="transmembrane region" description="Helical" evidence="1">
    <location>
        <begin position="160"/>
        <end position="181"/>
    </location>
</feature>
<feature type="transmembrane region" description="Helical" evidence="1">
    <location>
        <begin position="12"/>
        <end position="28"/>
    </location>
</feature>
<evidence type="ECO:0000256" key="1">
    <source>
        <dbReference type="SAM" id="Phobius"/>
    </source>
</evidence>
<dbReference type="InterPro" id="IPR011737">
    <property type="entry name" value="CHP02206_TP0381"/>
</dbReference>
<feature type="transmembrane region" description="Helical" evidence="1">
    <location>
        <begin position="40"/>
        <end position="62"/>
    </location>
</feature>
<feature type="transmembrane region" description="Helical" evidence="1">
    <location>
        <begin position="74"/>
        <end position="91"/>
    </location>
</feature>
<organism evidence="2 3">
    <name type="scientific">Jiangella rhizosphaerae</name>
    <dbReference type="NCBI Taxonomy" id="2293569"/>
    <lineage>
        <taxon>Bacteria</taxon>
        <taxon>Bacillati</taxon>
        <taxon>Actinomycetota</taxon>
        <taxon>Actinomycetes</taxon>
        <taxon>Jiangellales</taxon>
        <taxon>Jiangellaceae</taxon>
        <taxon>Jiangella</taxon>
    </lineage>
</organism>
<evidence type="ECO:0000313" key="3">
    <source>
        <dbReference type="Proteomes" id="UP000284057"/>
    </source>
</evidence>
<keyword evidence="1" id="KW-0472">Membrane</keyword>
<name>A0A418KQX8_9ACTN</name>